<dbReference type="eggNOG" id="KOG4570">
    <property type="taxonomic scope" value="Eukaryota"/>
</dbReference>
<feature type="chain" id="PRO_5004080086" evidence="4">
    <location>
        <begin position="21"/>
        <end position="367"/>
    </location>
</feature>
<keyword evidence="6" id="KW-1185">Reference proteome</keyword>
<dbReference type="EMBL" id="KB525692">
    <property type="protein sequence ID" value="EMP36309.1"/>
    <property type="molecule type" value="Genomic_DNA"/>
</dbReference>
<accession>M7BGJ5</accession>
<keyword evidence="5" id="KW-0687">Ribonucleoprotein</keyword>
<feature type="coiled-coil region" evidence="2">
    <location>
        <begin position="325"/>
        <end position="352"/>
    </location>
</feature>
<evidence type="ECO:0000256" key="4">
    <source>
        <dbReference type="SAM" id="SignalP"/>
    </source>
</evidence>
<sequence length="367" mass="42318">MAWYGLATLRSVLLPAELGAQLTAAVLRLPSSEDSTEVGISGSTNNALTFYILEIAANLWPKHQMSLINWFRHSPNCWYLRDWTIHSWIRQCIKYGAQDKALYTLKNKVQYGIFPDNFIFNILLDYFIKNENYEDAVSVVTEIMLQESFDEFSTQLLSLHVLYKYLATKSEFTGSNSKVLTLRYYCTTGKVELHKGLRAVYHQMPLMWTPGYLCRALQVMDNVASLPGDIKLCKEAIDILETILQSVPEVKTEAEPSEEVKVSEHKPKQIESEETEQSKLPEYLTQFKDLYSKLHSLGKVESESLLTLTTQLMKEKLPACEVEDIAKYEQKLKEWEREQALLMEREKEMREKAKQEQAAREFAKASV</sequence>
<name>M7BGJ5_CHEMY</name>
<keyword evidence="5" id="KW-0689">Ribosomal protein</keyword>
<feature type="signal peptide" evidence="4">
    <location>
        <begin position="1"/>
        <end position="20"/>
    </location>
</feature>
<evidence type="ECO:0000313" key="5">
    <source>
        <dbReference type="EMBL" id="EMP36309.1"/>
    </source>
</evidence>
<keyword evidence="2" id="KW-0175">Coiled coil</keyword>
<dbReference type="Gene3D" id="1.25.40.10">
    <property type="entry name" value="Tetratricopeptide repeat domain"/>
    <property type="match status" value="1"/>
</dbReference>
<dbReference type="GO" id="GO:0005739">
    <property type="term" value="C:mitochondrion"/>
    <property type="evidence" value="ECO:0007669"/>
    <property type="project" value="UniProtKB-SubCell"/>
</dbReference>
<dbReference type="Pfam" id="PF10037">
    <property type="entry name" value="MRP-S27"/>
    <property type="match status" value="2"/>
</dbReference>
<evidence type="ECO:0000256" key="3">
    <source>
        <dbReference type="SAM" id="MobiDB-lite"/>
    </source>
</evidence>
<dbReference type="Proteomes" id="UP000031443">
    <property type="component" value="Unassembled WGS sequence"/>
</dbReference>
<reference evidence="6" key="1">
    <citation type="journal article" date="2013" name="Nat. Genet.">
        <title>The draft genomes of soft-shell turtle and green sea turtle yield insights into the development and evolution of the turtle-specific body plan.</title>
        <authorList>
            <person name="Wang Z."/>
            <person name="Pascual-Anaya J."/>
            <person name="Zadissa A."/>
            <person name="Li W."/>
            <person name="Niimura Y."/>
            <person name="Huang Z."/>
            <person name="Li C."/>
            <person name="White S."/>
            <person name="Xiong Z."/>
            <person name="Fang D."/>
            <person name="Wang B."/>
            <person name="Ming Y."/>
            <person name="Chen Y."/>
            <person name="Zheng Y."/>
            <person name="Kuraku S."/>
            <person name="Pignatelli M."/>
            <person name="Herrero J."/>
            <person name="Beal K."/>
            <person name="Nozawa M."/>
            <person name="Li Q."/>
            <person name="Wang J."/>
            <person name="Zhang H."/>
            <person name="Yu L."/>
            <person name="Shigenobu S."/>
            <person name="Wang J."/>
            <person name="Liu J."/>
            <person name="Flicek P."/>
            <person name="Searle S."/>
            <person name="Wang J."/>
            <person name="Kuratani S."/>
            <person name="Yin Y."/>
            <person name="Aken B."/>
            <person name="Zhang G."/>
            <person name="Irie N."/>
        </authorList>
    </citation>
    <scope>NUCLEOTIDE SEQUENCE [LARGE SCALE GENOMIC DNA]</scope>
</reference>
<dbReference type="STRING" id="8469.M7BGJ5"/>
<dbReference type="GO" id="GO:0005840">
    <property type="term" value="C:ribosome"/>
    <property type="evidence" value="ECO:0007669"/>
    <property type="project" value="UniProtKB-KW"/>
</dbReference>
<evidence type="ECO:0000256" key="2">
    <source>
        <dbReference type="SAM" id="Coils"/>
    </source>
</evidence>
<feature type="region of interest" description="Disordered" evidence="3">
    <location>
        <begin position="254"/>
        <end position="277"/>
    </location>
</feature>
<proteinExistence type="predicted"/>
<dbReference type="InterPro" id="IPR011990">
    <property type="entry name" value="TPR-like_helical_dom_sf"/>
</dbReference>
<protein>
    <submittedName>
        <fullName evidence="5">28S ribosomal protein S27</fullName>
    </submittedName>
</protein>
<dbReference type="InterPro" id="IPR034913">
    <property type="entry name" value="mS27/PTCD2"/>
</dbReference>
<evidence type="ECO:0000256" key="1">
    <source>
        <dbReference type="ARBA" id="ARBA00004173"/>
    </source>
</evidence>
<gene>
    <name evidence="5" type="ORF">UY3_06524</name>
</gene>
<organism evidence="5 6">
    <name type="scientific">Chelonia mydas</name>
    <name type="common">Green sea-turtle</name>
    <name type="synonym">Chelonia agassizi</name>
    <dbReference type="NCBI Taxonomy" id="8469"/>
    <lineage>
        <taxon>Eukaryota</taxon>
        <taxon>Metazoa</taxon>
        <taxon>Chordata</taxon>
        <taxon>Craniata</taxon>
        <taxon>Vertebrata</taxon>
        <taxon>Euteleostomi</taxon>
        <taxon>Archelosauria</taxon>
        <taxon>Testudinata</taxon>
        <taxon>Testudines</taxon>
        <taxon>Cryptodira</taxon>
        <taxon>Durocryptodira</taxon>
        <taxon>Americhelydia</taxon>
        <taxon>Chelonioidea</taxon>
        <taxon>Cheloniidae</taxon>
        <taxon>Chelonia</taxon>
    </lineage>
</organism>
<dbReference type="PANTHER" id="PTHR21393:SF0">
    <property type="entry name" value="SMALL RIBOSOMAL SUBUNIT PROTEIN MS27"/>
    <property type="match status" value="1"/>
</dbReference>
<dbReference type="AlphaFoldDB" id="M7BGJ5"/>
<dbReference type="InterPro" id="IPR019266">
    <property type="entry name" value="Ribosomal_mS27"/>
</dbReference>
<keyword evidence="4" id="KW-0732">Signal</keyword>
<evidence type="ECO:0000313" key="6">
    <source>
        <dbReference type="Proteomes" id="UP000031443"/>
    </source>
</evidence>
<dbReference type="PANTHER" id="PTHR21393">
    <property type="entry name" value="MITOCHONDRIAL 28S RIBOSOMAL PROTEIN S27"/>
    <property type="match status" value="1"/>
</dbReference>
<comment type="subcellular location">
    <subcellularLocation>
        <location evidence="1">Mitochondrion</location>
    </subcellularLocation>
</comment>